<accession>A0A150MDQ6</accession>
<gene>
    <name evidence="1" type="ORF">B4135_1183</name>
</gene>
<dbReference type="STRING" id="301148.B4135_1183"/>
<evidence type="ECO:0000313" key="2">
    <source>
        <dbReference type="Proteomes" id="UP000075683"/>
    </source>
</evidence>
<name>A0A150MDQ6_9BACI</name>
<comment type="caution">
    <text evidence="1">The sequence shown here is derived from an EMBL/GenBank/DDBJ whole genome shotgun (WGS) entry which is preliminary data.</text>
</comment>
<sequence length="57" mass="6713">MQVKLFRRIPFHVSERGNSPKKSRIPGGRLGGAWRDRTPCFFGEFFVEILKRFCNNK</sequence>
<organism evidence="1 2">
    <name type="scientific">Caldibacillus debilis</name>
    <dbReference type="NCBI Taxonomy" id="301148"/>
    <lineage>
        <taxon>Bacteria</taxon>
        <taxon>Bacillati</taxon>
        <taxon>Bacillota</taxon>
        <taxon>Bacilli</taxon>
        <taxon>Bacillales</taxon>
        <taxon>Bacillaceae</taxon>
        <taxon>Caldibacillus</taxon>
    </lineage>
</organism>
<dbReference type="EMBL" id="LQYT01000009">
    <property type="protein sequence ID" value="KYD22700.1"/>
    <property type="molecule type" value="Genomic_DNA"/>
</dbReference>
<dbReference type="AlphaFoldDB" id="A0A150MDQ6"/>
<proteinExistence type="predicted"/>
<evidence type="ECO:0000313" key="1">
    <source>
        <dbReference type="EMBL" id="KYD22700.1"/>
    </source>
</evidence>
<protein>
    <submittedName>
        <fullName evidence="1">Uncharacterized protein</fullName>
    </submittedName>
</protein>
<dbReference type="Proteomes" id="UP000075683">
    <property type="component" value="Unassembled WGS sequence"/>
</dbReference>
<reference evidence="1 2" key="1">
    <citation type="submission" date="2016-01" db="EMBL/GenBank/DDBJ databases">
        <title>Draft Genome Sequences of Seven Thermophilic Sporeformers Isolated from Foods.</title>
        <authorList>
            <person name="Berendsen E.M."/>
            <person name="Wells-Bennik M.H."/>
            <person name="Krawcyk A.O."/>
            <person name="De Jong A."/>
            <person name="Holsappel S."/>
            <person name="Eijlander R.T."/>
            <person name="Kuipers O.P."/>
        </authorList>
    </citation>
    <scope>NUCLEOTIDE SEQUENCE [LARGE SCALE GENOMIC DNA]</scope>
    <source>
        <strain evidence="1 2">B4135</strain>
    </source>
</reference>